<evidence type="ECO:0000313" key="1">
    <source>
        <dbReference type="EMBL" id="SDK19738.1"/>
    </source>
</evidence>
<protein>
    <submittedName>
        <fullName evidence="1">Uncharacterized protein</fullName>
    </submittedName>
</protein>
<organism evidence="1 2">
    <name type="scientific">Halovenus aranensis</name>
    <dbReference type="NCBI Taxonomy" id="890420"/>
    <lineage>
        <taxon>Archaea</taxon>
        <taxon>Methanobacteriati</taxon>
        <taxon>Methanobacteriota</taxon>
        <taxon>Stenosarchaea group</taxon>
        <taxon>Halobacteria</taxon>
        <taxon>Halobacteriales</taxon>
        <taxon>Haloarculaceae</taxon>
        <taxon>Halovenus</taxon>
    </lineage>
</organism>
<name>A0A1G8ZXB2_9EURY</name>
<accession>A0A1G8ZXB2</accession>
<sequence>MTLQYARLFQLRAGIQLIAESGPMSKEELTDALRQRKTIDADETATEGADDIIEQLRDANLIKNSEEGYRLTSEEEFNDKEVVLTYSGEEVVGAGDQRAQADRILANIIYQHPMLLVLSKFIYRKGPVKDYEVMREFDGEAFIGDKMNQFTIDMGLNLLEDADVIEPADNGYIQGRWPVRLFAHVIYEEYSDLIGDGGSVREPELFERLETLYGIPRSTFDSYIKRLHTAGIVSEGSYKQLTLNESVLEGAKVHE</sequence>
<dbReference type="AlphaFoldDB" id="A0A1G8ZXB2"/>
<gene>
    <name evidence="1" type="ORF">SAMN05216226_1405</name>
</gene>
<keyword evidence="2" id="KW-1185">Reference proteome</keyword>
<dbReference type="EMBL" id="FNFC01000040">
    <property type="protein sequence ID" value="SDK19738.1"/>
    <property type="molecule type" value="Genomic_DNA"/>
</dbReference>
<dbReference type="STRING" id="890420.SAMN05216226_1405"/>
<proteinExistence type="predicted"/>
<dbReference type="Proteomes" id="UP000198856">
    <property type="component" value="Unassembled WGS sequence"/>
</dbReference>
<reference evidence="1 2" key="1">
    <citation type="submission" date="2016-10" db="EMBL/GenBank/DDBJ databases">
        <authorList>
            <person name="de Groot N.N."/>
        </authorList>
    </citation>
    <scope>NUCLEOTIDE SEQUENCE [LARGE SCALE GENOMIC DNA]</scope>
    <source>
        <strain evidence="1 2">IBRC-M10015</strain>
    </source>
</reference>
<evidence type="ECO:0000313" key="2">
    <source>
        <dbReference type="Proteomes" id="UP000198856"/>
    </source>
</evidence>